<evidence type="ECO:0000313" key="13">
    <source>
        <dbReference type="Proteomes" id="UP000886653"/>
    </source>
</evidence>
<dbReference type="FunFam" id="3.30.830.10:FF:000039">
    <property type="entry name" value="Ubiquinol-cytochrome c reductase core subunit 2"/>
    <property type="match status" value="1"/>
</dbReference>
<dbReference type="AlphaFoldDB" id="A0A9P6T995"/>
<keyword evidence="5" id="KW-0809">Transit peptide</keyword>
<dbReference type="PANTHER" id="PTHR11851:SF209">
    <property type="entry name" value="CYTOCHROME B-C1 COMPLEX SUBUNIT 2, MITOCHONDRIAL"/>
    <property type="match status" value="1"/>
</dbReference>
<dbReference type="FunFam" id="3.30.830.10:FF:000021">
    <property type="entry name" value="Cytochrome b-c1 complex subunit 2"/>
    <property type="match status" value="1"/>
</dbReference>
<evidence type="ECO:0000259" key="11">
    <source>
        <dbReference type="Pfam" id="PF00675"/>
    </source>
</evidence>
<dbReference type="Proteomes" id="UP000886653">
    <property type="component" value="Unassembled WGS sequence"/>
</dbReference>
<evidence type="ECO:0000256" key="8">
    <source>
        <dbReference type="ARBA" id="ARBA00023136"/>
    </source>
</evidence>
<dbReference type="Gene3D" id="3.30.830.10">
    <property type="entry name" value="Metalloenzyme, LuxS/M16 peptidase-like"/>
    <property type="match status" value="2"/>
</dbReference>
<accession>A0A9P6T995</accession>
<dbReference type="GO" id="GO:0046872">
    <property type="term" value="F:metal ion binding"/>
    <property type="evidence" value="ECO:0007669"/>
    <property type="project" value="InterPro"/>
</dbReference>
<dbReference type="InterPro" id="IPR050361">
    <property type="entry name" value="MPP/UQCRC_Complex"/>
</dbReference>
<name>A0A9P6T995_9BASI</name>
<dbReference type="GO" id="GO:0005743">
    <property type="term" value="C:mitochondrial inner membrane"/>
    <property type="evidence" value="ECO:0007669"/>
    <property type="project" value="UniProtKB-SubCell"/>
</dbReference>
<proteinExistence type="inferred from homology"/>
<evidence type="ECO:0000256" key="3">
    <source>
        <dbReference type="ARBA" id="ARBA00022660"/>
    </source>
</evidence>
<dbReference type="OrthoDB" id="6369905at2759"/>
<evidence type="ECO:0000256" key="2">
    <source>
        <dbReference type="ARBA" id="ARBA00022448"/>
    </source>
</evidence>
<evidence type="ECO:0000256" key="4">
    <source>
        <dbReference type="ARBA" id="ARBA00022792"/>
    </source>
</evidence>
<keyword evidence="7" id="KW-0496">Mitochondrion</keyword>
<reference evidence="12" key="1">
    <citation type="submission" date="2013-11" db="EMBL/GenBank/DDBJ databases">
        <title>Genome sequence of the fusiform rust pathogen reveals effectors for host alternation and coevolution with pine.</title>
        <authorList>
            <consortium name="DOE Joint Genome Institute"/>
            <person name="Smith K."/>
            <person name="Pendleton A."/>
            <person name="Kubisiak T."/>
            <person name="Anderson C."/>
            <person name="Salamov A."/>
            <person name="Aerts A."/>
            <person name="Riley R."/>
            <person name="Clum A."/>
            <person name="Lindquist E."/>
            <person name="Ence D."/>
            <person name="Campbell M."/>
            <person name="Kronenberg Z."/>
            <person name="Feau N."/>
            <person name="Dhillon B."/>
            <person name="Hamelin R."/>
            <person name="Burleigh J."/>
            <person name="Smith J."/>
            <person name="Yandell M."/>
            <person name="Nelson C."/>
            <person name="Grigoriev I."/>
            <person name="Davis J."/>
        </authorList>
    </citation>
    <scope>NUCLEOTIDE SEQUENCE</scope>
    <source>
        <strain evidence="12">G11</strain>
    </source>
</reference>
<keyword evidence="2" id="KW-0813">Transport</keyword>
<evidence type="ECO:0000256" key="1">
    <source>
        <dbReference type="ARBA" id="ARBA00004443"/>
    </source>
</evidence>
<evidence type="ECO:0000313" key="12">
    <source>
        <dbReference type="EMBL" id="KAG0143365.1"/>
    </source>
</evidence>
<dbReference type="EMBL" id="MU167321">
    <property type="protein sequence ID" value="KAG0143365.1"/>
    <property type="molecule type" value="Genomic_DNA"/>
</dbReference>
<comment type="similarity">
    <text evidence="9">Belongs to the peptidase M16 family. UQCRC2/QCR2 subfamily.</text>
</comment>
<dbReference type="InterPro" id="IPR011765">
    <property type="entry name" value="Pept_M16_N"/>
</dbReference>
<evidence type="ECO:0000256" key="5">
    <source>
        <dbReference type="ARBA" id="ARBA00022946"/>
    </source>
</evidence>
<gene>
    <name evidence="12" type="ORF">CROQUDRAFT_661363</name>
</gene>
<keyword evidence="6" id="KW-0249">Electron transport</keyword>
<evidence type="ECO:0000256" key="9">
    <source>
        <dbReference type="ARBA" id="ARBA00038146"/>
    </source>
</evidence>
<evidence type="ECO:0000256" key="7">
    <source>
        <dbReference type="ARBA" id="ARBA00023128"/>
    </source>
</evidence>
<organism evidence="12 13">
    <name type="scientific">Cronartium quercuum f. sp. fusiforme G11</name>
    <dbReference type="NCBI Taxonomy" id="708437"/>
    <lineage>
        <taxon>Eukaryota</taxon>
        <taxon>Fungi</taxon>
        <taxon>Dikarya</taxon>
        <taxon>Basidiomycota</taxon>
        <taxon>Pucciniomycotina</taxon>
        <taxon>Pucciniomycetes</taxon>
        <taxon>Pucciniales</taxon>
        <taxon>Coleosporiaceae</taxon>
        <taxon>Cronartium</taxon>
    </lineage>
</organism>
<protein>
    <recommendedName>
        <fullName evidence="10">Cytochrome b-c1 complex subunit 2, mitochondrial</fullName>
    </recommendedName>
</protein>
<comment type="subcellular location">
    <subcellularLocation>
        <location evidence="1">Mitochondrion inner membrane</location>
        <topology evidence="1">Peripheral membrane protein</topology>
        <orientation evidence="1">Matrix side</orientation>
    </subcellularLocation>
</comment>
<sequence>MFSISTRSPVLRSIRSYATHASSPLTTTQAASGLKVVSTPEDSKLTASISVFIKAGSRHEPLPGLAHVLKNLVFKSTQKRSALSVVREAELLGGVLTSTLTREHLILNAEFIKGNEGYFAEVLGDVLTSSKFLPHEFDEEVVPGVISDYAQAQLDPTVNALDLAHQLAFRRGLGHSLFASPKSPISHQSAVDFARSAFANASHNAIVASGVESGVLSELVNQFFTPTSTTSLSTIPESEKSKYYGGDIRLSPDASSSDGHDTFLLAFEGGDHSTKPEFTILQHLLGSAPASVKWSQGISPLSSLPVKSFHLPYSDAGLFGFIIRAPSQEVKTVTNQALAELKKIAAGNGIEKESVGRAVKKAQFLVASGLENHILRAETLGSQIQNANASPHHLQDVYASYAQVTPDQVIKAAKSVLSIRPTTVAIGNVHQLPYPDDLGF</sequence>
<dbReference type="SUPFAM" id="SSF63411">
    <property type="entry name" value="LuxS/MPP-like metallohydrolase"/>
    <property type="match status" value="2"/>
</dbReference>
<keyword evidence="4" id="KW-0999">Mitochondrion inner membrane</keyword>
<evidence type="ECO:0000256" key="6">
    <source>
        <dbReference type="ARBA" id="ARBA00022982"/>
    </source>
</evidence>
<keyword evidence="13" id="KW-1185">Reference proteome</keyword>
<evidence type="ECO:0000256" key="10">
    <source>
        <dbReference type="ARBA" id="ARBA00040751"/>
    </source>
</evidence>
<dbReference type="Pfam" id="PF00675">
    <property type="entry name" value="Peptidase_M16"/>
    <property type="match status" value="1"/>
</dbReference>
<keyword evidence="3" id="KW-0679">Respiratory chain</keyword>
<dbReference type="PANTHER" id="PTHR11851">
    <property type="entry name" value="METALLOPROTEASE"/>
    <property type="match status" value="1"/>
</dbReference>
<comment type="caution">
    <text evidence="12">The sequence shown here is derived from an EMBL/GenBank/DDBJ whole genome shotgun (WGS) entry which is preliminary data.</text>
</comment>
<feature type="domain" description="Peptidase M16 N-terminal" evidence="11">
    <location>
        <begin position="36"/>
        <end position="177"/>
    </location>
</feature>
<dbReference type="InterPro" id="IPR011249">
    <property type="entry name" value="Metalloenz_LuxS/M16"/>
</dbReference>
<keyword evidence="8" id="KW-0472">Membrane</keyword>